<feature type="domain" description="DUF7918" evidence="2">
    <location>
        <begin position="6"/>
        <end position="163"/>
    </location>
</feature>
<gene>
    <name evidence="3" type="ORF">MELLADRAFT_61748</name>
</gene>
<dbReference type="Proteomes" id="UP000001072">
    <property type="component" value="Unassembled WGS sequence"/>
</dbReference>
<dbReference type="AlphaFoldDB" id="F4RFZ8"/>
<dbReference type="EMBL" id="GL883100">
    <property type="protein sequence ID" value="EGG08463.1"/>
    <property type="molecule type" value="Genomic_DNA"/>
</dbReference>
<feature type="region of interest" description="Disordered" evidence="1">
    <location>
        <begin position="318"/>
        <end position="411"/>
    </location>
</feature>
<dbReference type="HOGENOM" id="CLU_063082_0_0_1"/>
<dbReference type="STRING" id="747676.F4RFZ8"/>
<proteinExistence type="predicted"/>
<dbReference type="VEuPathDB" id="FungiDB:MELLADRAFT_61748"/>
<evidence type="ECO:0000313" key="4">
    <source>
        <dbReference type="Proteomes" id="UP000001072"/>
    </source>
</evidence>
<evidence type="ECO:0000256" key="1">
    <source>
        <dbReference type="SAM" id="MobiDB-lite"/>
    </source>
</evidence>
<protein>
    <recommendedName>
        <fullName evidence="2">DUF7918 domain-containing protein</fullName>
    </recommendedName>
</protein>
<feature type="region of interest" description="Disordered" evidence="1">
    <location>
        <begin position="242"/>
        <end position="306"/>
    </location>
</feature>
<dbReference type="PANTHER" id="PTHR36223:SF5">
    <property type="entry name" value="BETA-LACTAMASE-TYPE TRANSPEPTIDASE FOLD DOMAIN CONTAINING PROTEIN"/>
    <property type="match status" value="1"/>
</dbReference>
<name>F4RFZ8_MELLP</name>
<dbReference type="OrthoDB" id="3364132at2759"/>
<dbReference type="PANTHER" id="PTHR36223">
    <property type="entry name" value="BETA-LACTAMASE-TYPE TRANSPEPTIDASE FOLD DOMAIN CONTAINING PROTEIN"/>
    <property type="match status" value="1"/>
</dbReference>
<dbReference type="InterPro" id="IPR057678">
    <property type="entry name" value="DUF7918"/>
</dbReference>
<feature type="compositionally biased region" description="Acidic residues" evidence="1">
    <location>
        <begin position="400"/>
        <end position="411"/>
    </location>
</feature>
<dbReference type="eggNOG" id="ENOG502SAV6">
    <property type="taxonomic scope" value="Eukaryota"/>
</dbReference>
<dbReference type="InParanoid" id="F4RFZ8"/>
<dbReference type="Pfam" id="PF25534">
    <property type="entry name" value="DUF7918"/>
    <property type="match status" value="1"/>
</dbReference>
<keyword evidence="4" id="KW-1185">Reference proteome</keyword>
<dbReference type="GeneID" id="18929786"/>
<dbReference type="RefSeq" id="XP_007408049.1">
    <property type="nucleotide sequence ID" value="XM_007407987.1"/>
</dbReference>
<organism evidence="4">
    <name type="scientific">Melampsora larici-populina (strain 98AG31 / pathotype 3-4-7)</name>
    <name type="common">Poplar leaf rust fungus</name>
    <dbReference type="NCBI Taxonomy" id="747676"/>
    <lineage>
        <taxon>Eukaryota</taxon>
        <taxon>Fungi</taxon>
        <taxon>Dikarya</taxon>
        <taxon>Basidiomycota</taxon>
        <taxon>Pucciniomycotina</taxon>
        <taxon>Pucciniomycetes</taxon>
        <taxon>Pucciniales</taxon>
        <taxon>Melampsoraceae</taxon>
        <taxon>Melampsora</taxon>
    </lineage>
</organism>
<feature type="compositionally biased region" description="Polar residues" evidence="1">
    <location>
        <begin position="335"/>
        <end position="352"/>
    </location>
</feature>
<dbReference type="KEGG" id="mlr:MELLADRAFT_61748"/>
<accession>F4RFZ8</accession>
<sequence>MPEANGIRASLICEGSPLTEYPYSSSAPCTAWCESSPGQTFVVELNGPIATSDYSIMLYCDGVFMKSYAIPCHTSLSSTFQGLYLPEDGTKLLPFTFANIELCEEVDSHPDQIVKNLGTVSVELFYCNFGNIRPNTNTSLPTVASTIKFSERDMRTSMIPHIIRSATPPTDFDHQVTLFRHLELADSNLDRSLGESTTAPRLRSTVTWEVHQVDPIPCLRFVWQYRPRDFLITAGVIPRDVSDHPTPPVTHKNNEARSVQVSEPRVKERCGINAGGDMVPGPSSNTNQSEVKPEVKLQKSGSKPVVIDIRNDQETSVFFSNPNLLAENEDDDPRNSSSENFTQASSSSTHQIQVKPVNIKLKTAGGGQPNQTKRVQAETEVEENDRKRVKLKMRSATLYDSDETLQDEDSL</sequence>
<evidence type="ECO:0000313" key="3">
    <source>
        <dbReference type="EMBL" id="EGG08463.1"/>
    </source>
</evidence>
<evidence type="ECO:0000259" key="2">
    <source>
        <dbReference type="Pfam" id="PF25534"/>
    </source>
</evidence>
<reference evidence="4" key="1">
    <citation type="journal article" date="2011" name="Proc. Natl. Acad. Sci. U.S.A.">
        <title>Obligate biotrophy features unraveled by the genomic analysis of rust fungi.</title>
        <authorList>
            <person name="Duplessis S."/>
            <person name="Cuomo C.A."/>
            <person name="Lin Y.-C."/>
            <person name="Aerts A."/>
            <person name="Tisserant E."/>
            <person name="Veneault-Fourrey C."/>
            <person name="Joly D.L."/>
            <person name="Hacquard S."/>
            <person name="Amselem J."/>
            <person name="Cantarel B.L."/>
            <person name="Chiu R."/>
            <person name="Coutinho P.M."/>
            <person name="Feau N."/>
            <person name="Field M."/>
            <person name="Frey P."/>
            <person name="Gelhaye E."/>
            <person name="Goldberg J."/>
            <person name="Grabherr M.G."/>
            <person name="Kodira C.D."/>
            <person name="Kohler A."/>
            <person name="Kuees U."/>
            <person name="Lindquist E.A."/>
            <person name="Lucas S.M."/>
            <person name="Mago R."/>
            <person name="Mauceli E."/>
            <person name="Morin E."/>
            <person name="Murat C."/>
            <person name="Pangilinan J.L."/>
            <person name="Park R."/>
            <person name="Pearson M."/>
            <person name="Quesneville H."/>
            <person name="Rouhier N."/>
            <person name="Sakthikumar S."/>
            <person name="Salamov A.A."/>
            <person name="Schmutz J."/>
            <person name="Selles B."/>
            <person name="Shapiro H."/>
            <person name="Tanguay P."/>
            <person name="Tuskan G.A."/>
            <person name="Henrissat B."/>
            <person name="Van de Peer Y."/>
            <person name="Rouze P."/>
            <person name="Ellis J.G."/>
            <person name="Dodds P.N."/>
            <person name="Schein J.E."/>
            <person name="Zhong S."/>
            <person name="Hamelin R.C."/>
            <person name="Grigoriev I.V."/>
            <person name="Szabo L.J."/>
            <person name="Martin F."/>
        </authorList>
    </citation>
    <scope>NUCLEOTIDE SEQUENCE [LARGE SCALE GENOMIC DNA]</scope>
    <source>
        <strain evidence="4">98AG31 / pathotype 3-4-7</strain>
    </source>
</reference>